<reference evidence="2" key="1">
    <citation type="submission" date="2013-10" db="EMBL/GenBank/DDBJ databases">
        <title>Genomic analysis of the causative agents of coccidiosis in chickens.</title>
        <authorList>
            <person name="Reid A.J."/>
            <person name="Blake D."/>
            <person name="Billington K."/>
            <person name="Browne H."/>
            <person name="Dunn M."/>
            <person name="Hung S."/>
            <person name="Kawahara F."/>
            <person name="Miranda-Saavedra D."/>
            <person name="Mourier T."/>
            <person name="Nagra H."/>
            <person name="Otto T.D."/>
            <person name="Rawlings N."/>
            <person name="Sanchez A."/>
            <person name="Sanders M."/>
            <person name="Subramaniam C."/>
            <person name="Tay Y."/>
            <person name="Dear P."/>
            <person name="Doerig C."/>
            <person name="Gruber A."/>
            <person name="Parkinson J."/>
            <person name="Shirley M."/>
            <person name="Wan K.L."/>
            <person name="Berriman M."/>
            <person name="Tomley F."/>
            <person name="Pain A."/>
        </authorList>
    </citation>
    <scope>NUCLEOTIDE SEQUENCE [LARGE SCALE GENOMIC DNA]</scope>
    <source>
        <strain evidence="2">Houghton</strain>
    </source>
</reference>
<dbReference type="Proteomes" id="UP000018201">
    <property type="component" value="Unassembled WGS sequence"/>
</dbReference>
<keyword evidence="1" id="KW-1133">Transmembrane helix</keyword>
<evidence type="ECO:0000313" key="2">
    <source>
        <dbReference type="EMBL" id="CDI84602.1"/>
    </source>
</evidence>
<dbReference type="VEuPathDB" id="ToxoDB:EPH_0012620"/>
<protein>
    <submittedName>
        <fullName evidence="2">Uncharacterized protein</fullName>
    </submittedName>
</protein>
<organism evidence="2 3">
    <name type="scientific">Eimeria praecox</name>
    <dbReference type="NCBI Taxonomy" id="51316"/>
    <lineage>
        <taxon>Eukaryota</taxon>
        <taxon>Sar</taxon>
        <taxon>Alveolata</taxon>
        <taxon>Apicomplexa</taxon>
        <taxon>Conoidasida</taxon>
        <taxon>Coccidia</taxon>
        <taxon>Eucoccidiorida</taxon>
        <taxon>Eimeriorina</taxon>
        <taxon>Eimeriidae</taxon>
        <taxon>Eimeria</taxon>
    </lineage>
</organism>
<keyword evidence="1" id="KW-0472">Membrane</keyword>
<dbReference type="OrthoDB" id="347243at2759"/>
<dbReference type="AlphaFoldDB" id="U6GYD3"/>
<sequence length="147" mass="16668">MHSHNARGVVGVVAPRLLNRSNYASRCFSTEGRLLNPNPRPTQYQTIIVNEAVNPPPGKPFSFTPILIGAGAFMVLFPCIQTTMELRKYYREVRIHARRSNTKVVASQVQRDLSYISALQNKDRGKREMLHILPAYFSLIFADFFTG</sequence>
<gene>
    <name evidence="2" type="ORF">EPH_0012620</name>
</gene>
<dbReference type="EMBL" id="HG692834">
    <property type="protein sequence ID" value="CDI84602.1"/>
    <property type="molecule type" value="Genomic_DNA"/>
</dbReference>
<evidence type="ECO:0000256" key="1">
    <source>
        <dbReference type="SAM" id="Phobius"/>
    </source>
</evidence>
<proteinExistence type="predicted"/>
<reference evidence="2" key="2">
    <citation type="submission" date="2013-10" db="EMBL/GenBank/DDBJ databases">
        <authorList>
            <person name="Aslett M."/>
        </authorList>
    </citation>
    <scope>NUCLEOTIDE SEQUENCE [LARGE SCALE GENOMIC DNA]</scope>
    <source>
        <strain evidence="2">Houghton</strain>
    </source>
</reference>
<keyword evidence="3" id="KW-1185">Reference proteome</keyword>
<feature type="transmembrane region" description="Helical" evidence="1">
    <location>
        <begin position="61"/>
        <end position="80"/>
    </location>
</feature>
<accession>U6GYD3</accession>
<evidence type="ECO:0000313" key="3">
    <source>
        <dbReference type="Proteomes" id="UP000018201"/>
    </source>
</evidence>
<keyword evidence="1" id="KW-0812">Transmembrane</keyword>
<name>U6GYD3_9EIME</name>
<feature type="transmembrane region" description="Helical" evidence="1">
    <location>
        <begin position="129"/>
        <end position="146"/>
    </location>
</feature>